<gene>
    <name evidence="3" type="ORF">IDSA_10250</name>
</gene>
<evidence type="ECO:0008006" key="5">
    <source>
        <dbReference type="Google" id="ProtNLM"/>
    </source>
</evidence>
<evidence type="ECO:0000313" key="4">
    <source>
        <dbReference type="Proteomes" id="UP000054363"/>
    </source>
</evidence>
<dbReference type="OrthoDB" id="5752177at2"/>
<dbReference type="EMBL" id="JPER01000005">
    <property type="protein sequence ID" value="KFZ30433.1"/>
    <property type="molecule type" value="Genomic_DNA"/>
</dbReference>
<keyword evidence="2" id="KW-0812">Transmembrane</keyword>
<dbReference type="AlphaFoldDB" id="A0A094L6S1"/>
<feature type="transmembrane region" description="Helical" evidence="2">
    <location>
        <begin position="12"/>
        <end position="33"/>
    </location>
</feature>
<dbReference type="RefSeq" id="WP_034776383.1">
    <property type="nucleotide sequence ID" value="NZ_JPER01000005.1"/>
</dbReference>
<dbReference type="STRING" id="435908.IDSA_10250"/>
<evidence type="ECO:0000256" key="2">
    <source>
        <dbReference type="SAM" id="Phobius"/>
    </source>
</evidence>
<sequence length="591" mass="65946">MATQVRRSAVRWPGLAAFLIILALLAAFSWLLLDSILRWTFERSLGTLNGAEVNIERVDHQWVPLTIQLDGVQMTDPAEPEFNRVVIGQARGVLNWEQLLLGRIHFEDVVSTGIRVRQERESPGEVYSLPDKAAMQGWAKGKLADLGLEMPSVDEIISRVDLKTPAAIEQARAAFEEQQEQVQTALDGLPSKEKLTEYEEQVKTLSEGDVSNPQQLQQRMEKFEQLKAQFEKDRTAVQQFQEQASEAVKVLRENLDRVKSAPQQDLNRVEELMQFNAEGLGEITEVLFGEQLRVWSKYILLAYEQLAPMIARAADESVVKPQRGEGIWFSYTGADAAPDFLIKQARTEFQLFGTVLDIDWNNITHQHQQLGQPTVFRASADNKELWRSLNLNGELKMTDAGVDARQQWQLQGVNLSNIGLSDSDEFTASLINALLDSDGSVSLRDSQLDGSGVVRLSDMQVNAAADNRFAEVVANALETLQRLDIQADISGAMTTPQFNLRSDLDKQLGGALKSAALEAGQQELSALRSRLQSEASGFTEANQDDLNDILALLQDAENREQRLKDLLSVKLQDRLQDKLKGRLKGLLGDGE</sequence>
<reference evidence="3 4" key="1">
    <citation type="submission" date="2014-06" db="EMBL/GenBank/DDBJ databases">
        <title>The draft genome sequence of Idiomarina salinarum ISL-52.</title>
        <authorList>
            <person name="Du J."/>
            <person name="Shao Z."/>
        </authorList>
    </citation>
    <scope>NUCLEOTIDE SEQUENCE [LARGE SCALE GENOMIC DNA]</scope>
    <source>
        <strain evidence="3 4">ISL-52</strain>
    </source>
</reference>
<keyword evidence="2" id="KW-1133">Transmembrane helix</keyword>
<feature type="coiled-coil region" evidence="1">
    <location>
        <begin position="546"/>
        <end position="573"/>
    </location>
</feature>
<dbReference type="Proteomes" id="UP000054363">
    <property type="component" value="Unassembled WGS sequence"/>
</dbReference>
<dbReference type="eggNOG" id="COG2982">
    <property type="taxonomic scope" value="Bacteria"/>
</dbReference>
<feature type="coiled-coil region" evidence="1">
    <location>
        <begin position="223"/>
        <end position="261"/>
    </location>
</feature>
<name>A0A094L6S1_9GAMM</name>
<keyword evidence="1" id="KW-0175">Coiled coil</keyword>
<proteinExistence type="predicted"/>
<protein>
    <recommendedName>
        <fullName evidence="5">TIGR03545 family protein</fullName>
    </recommendedName>
</protein>
<keyword evidence="2" id="KW-0472">Membrane</keyword>
<comment type="caution">
    <text evidence="3">The sequence shown here is derived from an EMBL/GenBank/DDBJ whole genome shotgun (WGS) entry which is preliminary data.</text>
</comment>
<accession>A0A094L6S1</accession>
<keyword evidence="4" id="KW-1185">Reference proteome</keyword>
<dbReference type="NCBIfam" id="TIGR03545">
    <property type="entry name" value="TIGR03545 family protein"/>
    <property type="match status" value="1"/>
</dbReference>
<organism evidence="3 4">
    <name type="scientific">Pseudidiomarina salinarum</name>
    <dbReference type="NCBI Taxonomy" id="435908"/>
    <lineage>
        <taxon>Bacteria</taxon>
        <taxon>Pseudomonadati</taxon>
        <taxon>Pseudomonadota</taxon>
        <taxon>Gammaproteobacteria</taxon>
        <taxon>Alteromonadales</taxon>
        <taxon>Idiomarinaceae</taxon>
        <taxon>Pseudidiomarina</taxon>
    </lineage>
</organism>
<evidence type="ECO:0000256" key="1">
    <source>
        <dbReference type="SAM" id="Coils"/>
    </source>
</evidence>
<evidence type="ECO:0000313" key="3">
    <source>
        <dbReference type="EMBL" id="KFZ30433.1"/>
    </source>
</evidence>
<dbReference type="InterPro" id="IPR019934">
    <property type="entry name" value="CHP03545"/>
</dbReference>